<dbReference type="Gene3D" id="2.120.10.30">
    <property type="entry name" value="TolB, C-terminal domain"/>
    <property type="match status" value="1"/>
</dbReference>
<dbReference type="SUPFAM" id="SSF63829">
    <property type="entry name" value="Calcium-dependent phosphotriesterase"/>
    <property type="match status" value="1"/>
</dbReference>
<dbReference type="InterPro" id="IPR005511">
    <property type="entry name" value="SMP-30"/>
</dbReference>
<proteinExistence type="inferred from homology"/>
<dbReference type="InterPro" id="IPR013658">
    <property type="entry name" value="SGL"/>
</dbReference>
<evidence type="ECO:0000256" key="1">
    <source>
        <dbReference type="ARBA" id="ARBA00008853"/>
    </source>
</evidence>
<dbReference type="EMBL" id="JAUSVF010000003">
    <property type="protein sequence ID" value="MDQ0323027.1"/>
    <property type="molecule type" value="Genomic_DNA"/>
</dbReference>
<organism evidence="3 4">
    <name type="scientific">Pararhizobium capsulatum DSM 1112</name>
    <dbReference type="NCBI Taxonomy" id="1121113"/>
    <lineage>
        <taxon>Bacteria</taxon>
        <taxon>Pseudomonadati</taxon>
        <taxon>Pseudomonadota</taxon>
        <taxon>Alphaproteobacteria</taxon>
        <taxon>Hyphomicrobiales</taxon>
        <taxon>Rhizobiaceae</taxon>
        <taxon>Rhizobium/Agrobacterium group</taxon>
        <taxon>Pararhizobium</taxon>
    </lineage>
</organism>
<comment type="caution">
    <text evidence="3">The sequence shown here is derived from an EMBL/GenBank/DDBJ whole genome shotgun (WGS) entry which is preliminary data.</text>
</comment>
<dbReference type="RefSeq" id="WP_307235299.1">
    <property type="nucleotide sequence ID" value="NZ_JAUSVF010000003.1"/>
</dbReference>
<reference evidence="3 4" key="1">
    <citation type="submission" date="2023-07" db="EMBL/GenBank/DDBJ databases">
        <title>Genomic Encyclopedia of Type Strains, Phase IV (KMG-IV): sequencing the most valuable type-strain genomes for metagenomic binning, comparative biology and taxonomic classification.</title>
        <authorList>
            <person name="Goeker M."/>
        </authorList>
    </citation>
    <scope>NUCLEOTIDE SEQUENCE [LARGE SCALE GENOMIC DNA]</scope>
    <source>
        <strain evidence="3 4">DSM 1112</strain>
    </source>
</reference>
<dbReference type="PANTHER" id="PTHR10907:SF47">
    <property type="entry name" value="REGUCALCIN"/>
    <property type="match status" value="1"/>
</dbReference>
<name>A0ABU0BYL7_9HYPH</name>
<evidence type="ECO:0000313" key="4">
    <source>
        <dbReference type="Proteomes" id="UP001230207"/>
    </source>
</evidence>
<accession>A0ABU0BYL7</accession>
<evidence type="ECO:0000259" key="2">
    <source>
        <dbReference type="Pfam" id="PF08450"/>
    </source>
</evidence>
<dbReference type="PANTHER" id="PTHR10907">
    <property type="entry name" value="REGUCALCIN"/>
    <property type="match status" value="1"/>
</dbReference>
<dbReference type="Proteomes" id="UP001230207">
    <property type="component" value="Unassembled WGS sequence"/>
</dbReference>
<feature type="domain" description="SMP-30/Gluconolactonase/LRE-like region" evidence="2">
    <location>
        <begin position="13"/>
        <end position="263"/>
    </location>
</feature>
<keyword evidence="4" id="KW-1185">Reference proteome</keyword>
<dbReference type="Pfam" id="PF08450">
    <property type="entry name" value="SGL"/>
    <property type="match status" value="1"/>
</dbReference>
<comment type="similarity">
    <text evidence="1">Belongs to the SMP-30/CGR1 family.</text>
</comment>
<protein>
    <submittedName>
        <fullName evidence="3">Sugar lactone lactonase YvrE</fullName>
    </submittedName>
</protein>
<dbReference type="InterPro" id="IPR011042">
    <property type="entry name" value="6-blade_b-propeller_TolB-like"/>
</dbReference>
<evidence type="ECO:0000313" key="3">
    <source>
        <dbReference type="EMBL" id="MDQ0323027.1"/>
    </source>
</evidence>
<dbReference type="PRINTS" id="PR01790">
    <property type="entry name" value="SMP30FAMILY"/>
</dbReference>
<sequence>MQTSIQFTAQDIVGESIIWAAQEQALYWVDIGGRRIHRLEPESGQHDAWQAPDFPTSIGLRAKGGFILGLSRELCFWRPGGAFEPFVIPEPDLPNNRLNEGCVAPDGSFWVSTMENNLHPDGSPRDMTGKSGAIYRIDVHGTVMQLTPREYGITNTMGWTTDNRFLFADTLENEIYSFAYDPQTKRLSDRRTIVQGFGRGLPDGSCMDADDTLWNCRVVGGASVARFTSQGELLALVELPVSWPTSCTFGGPDLTTLYVTSARFTMTPHHLAAHPVEGSLIAVADAGLGIPEPKFAG</sequence>
<gene>
    <name evidence="3" type="ORF">QO002_005233</name>
</gene>